<feature type="region of interest" description="Disordered" evidence="4">
    <location>
        <begin position="167"/>
        <end position="205"/>
    </location>
</feature>
<evidence type="ECO:0000256" key="2">
    <source>
        <dbReference type="ARBA" id="ARBA00031039"/>
    </source>
</evidence>
<feature type="region of interest" description="Disordered" evidence="4">
    <location>
        <begin position="96"/>
        <end position="135"/>
    </location>
</feature>
<evidence type="ECO:0000256" key="5">
    <source>
        <dbReference type="SAM" id="Phobius"/>
    </source>
</evidence>
<evidence type="ECO:0000256" key="3">
    <source>
        <dbReference type="ARBA" id="ARBA00046280"/>
    </source>
</evidence>
<dbReference type="InterPro" id="IPR039899">
    <property type="entry name" value="BET1_SNARE"/>
</dbReference>
<dbReference type="GO" id="GO:0004865">
    <property type="term" value="F:protein serine/threonine phosphatase inhibitor activity"/>
    <property type="evidence" value="ECO:0007669"/>
    <property type="project" value="InterPro"/>
</dbReference>
<dbReference type="GO" id="GO:0005634">
    <property type="term" value="C:nucleus"/>
    <property type="evidence" value="ECO:0007669"/>
    <property type="project" value="TreeGrafter"/>
</dbReference>
<dbReference type="SUPFAM" id="SSF58038">
    <property type="entry name" value="SNARE fusion complex"/>
    <property type="match status" value="1"/>
</dbReference>
<feature type="transmembrane region" description="Helical" evidence="5">
    <location>
        <begin position="286"/>
        <end position="305"/>
    </location>
</feature>
<evidence type="ECO:0000259" key="6">
    <source>
        <dbReference type="PROSITE" id="PS50192"/>
    </source>
</evidence>
<dbReference type="InterPro" id="IPR000727">
    <property type="entry name" value="T_SNARE_dom"/>
</dbReference>
<dbReference type="Gene3D" id="1.20.5.110">
    <property type="match status" value="1"/>
</dbReference>
<dbReference type="CDD" id="cd15853">
    <property type="entry name" value="SNARE_Bet1"/>
    <property type="match status" value="1"/>
</dbReference>
<keyword evidence="5" id="KW-0812">Transmembrane</keyword>
<dbReference type="EMBL" id="JARKHS020009067">
    <property type="protein sequence ID" value="KAK8780243.1"/>
    <property type="molecule type" value="Genomic_DNA"/>
</dbReference>
<dbReference type="GO" id="GO:0008157">
    <property type="term" value="F:protein phosphatase 1 binding"/>
    <property type="evidence" value="ECO:0007669"/>
    <property type="project" value="TreeGrafter"/>
</dbReference>
<proteinExistence type="predicted"/>
<feature type="domain" description="T-SNARE coiled-coil homology" evidence="6">
    <location>
        <begin position="214"/>
        <end position="276"/>
    </location>
</feature>
<dbReference type="Proteomes" id="UP001321473">
    <property type="component" value="Unassembled WGS sequence"/>
</dbReference>
<feature type="compositionally biased region" description="Low complexity" evidence="4">
    <location>
        <begin position="111"/>
        <end position="130"/>
    </location>
</feature>
<gene>
    <name evidence="7" type="ORF">V5799_018417</name>
</gene>
<name>A0AAQ4F0K3_AMBAM</name>
<dbReference type="GO" id="GO:0012505">
    <property type="term" value="C:endomembrane system"/>
    <property type="evidence" value="ECO:0007669"/>
    <property type="project" value="UniProtKB-SubCell"/>
</dbReference>
<reference evidence="7 8" key="1">
    <citation type="journal article" date="2023" name="Arcadia Sci">
        <title>De novo assembly of a long-read Amblyomma americanum tick genome.</title>
        <authorList>
            <person name="Chou S."/>
            <person name="Poskanzer K.E."/>
            <person name="Rollins M."/>
            <person name="Thuy-Boun P.S."/>
        </authorList>
    </citation>
    <scope>NUCLEOTIDE SEQUENCE [LARGE SCALE GENOMIC DNA]</scope>
    <source>
        <strain evidence="7">F_SG_1</strain>
        <tissue evidence="7">Salivary glands</tissue>
    </source>
</reference>
<evidence type="ECO:0000256" key="4">
    <source>
        <dbReference type="SAM" id="MobiDB-lite"/>
    </source>
</evidence>
<comment type="caution">
    <text evidence="7">The sequence shown here is derived from an EMBL/GenBank/DDBJ whole genome shotgun (WGS) entry which is preliminary data.</text>
</comment>
<organism evidence="7 8">
    <name type="scientific">Amblyomma americanum</name>
    <name type="common">Lone star tick</name>
    <dbReference type="NCBI Taxonomy" id="6943"/>
    <lineage>
        <taxon>Eukaryota</taxon>
        <taxon>Metazoa</taxon>
        <taxon>Ecdysozoa</taxon>
        <taxon>Arthropoda</taxon>
        <taxon>Chelicerata</taxon>
        <taxon>Arachnida</taxon>
        <taxon>Acari</taxon>
        <taxon>Parasitiformes</taxon>
        <taxon>Ixodida</taxon>
        <taxon>Ixodoidea</taxon>
        <taxon>Ixodidae</taxon>
        <taxon>Amblyomminae</taxon>
        <taxon>Amblyomma</taxon>
    </lineage>
</organism>
<protein>
    <recommendedName>
        <fullName evidence="1">E3 ubiquitin-protein ligase PPP1R11</fullName>
    </recommendedName>
    <alternativeName>
        <fullName evidence="2">Protein phosphatase 1 regulatory subunit 11</fullName>
    </alternativeName>
</protein>
<dbReference type="PROSITE" id="PS50192">
    <property type="entry name" value="T_SNARE"/>
    <property type="match status" value="1"/>
</dbReference>
<sequence>MATISQTKVHTAEGSDCVLGSDPEATGNRVVLKLRKPIKNRGHVAWHEGTVDNEHLNRRKSKCCCVYVKPHKFGESSSDSEDDECEHCSGHIERRRKKLAPSGTATAVEDSATGAESTSTESEASAPPRSASRRRVAWAADTVDNENMNKRKSKCCCIFEKQREFGESSSDSETDDCPNCRGHKEKSKSANNPTDPVLGSPFMVHGDTSTMEEERLETENRRLAEHLSSQVSHLKSLAYDIEVETKEHNRLLGGLGWDFDGSQGILSGSMGRVNKMLKSNKSNRRLMCYVILGVVVLVLLGYTLASRATHH</sequence>
<accession>A0AAQ4F0K3</accession>
<evidence type="ECO:0000256" key="1">
    <source>
        <dbReference type="ARBA" id="ARBA00021994"/>
    </source>
</evidence>
<comment type="subcellular location">
    <subcellularLocation>
        <location evidence="3">Endomembrane system</location>
        <topology evidence="3">Single-pass type IV membrane protein</topology>
    </subcellularLocation>
</comment>
<dbReference type="AlphaFoldDB" id="A0AAQ4F0K3"/>
<dbReference type="PANTHER" id="PTHR20835">
    <property type="entry name" value="E3 UBIQUITIN-PROTEIN LIGASE PPP1R11-RELATED"/>
    <property type="match status" value="1"/>
</dbReference>
<keyword evidence="8" id="KW-1185">Reference proteome</keyword>
<dbReference type="PANTHER" id="PTHR20835:SF0">
    <property type="entry name" value="E3 UBIQUITIN-PROTEIN LIGASE PPP1R11"/>
    <property type="match status" value="1"/>
</dbReference>
<dbReference type="InterPro" id="IPR011107">
    <property type="entry name" value="PPI_Ypi1"/>
</dbReference>
<keyword evidence="5" id="KW-0472">Membrane</keyword>
<dbReference type="Pfam" id="PF07491">
    <property type="entry name" value="PPI_Ypi1"/>
    <property type="match status" value="2"/>
</dbReference>
<evidence type="ECO:0000313" key="7">
    <source>
        <dbReference type="EMBL" id="KAK8780243.1"/>
    </source>
</evidence>
<keyword evidence="5" id="KW-1133">Transmembrane helix</keyword>
<evidence type="ECO:0000313" key="8">
    <source>
        <dbReference type="Proteomes" id="UP001321473"/>
    </source>
</evidence>